<feature type="compositionally biased region" description="Polar residues" evidence="1">
    <location>
        <begin position="257"/>
        <end position="269"/>
    </location>
</feature>
<dbReference type="PANTHER" id="PTHR10024">
    <property type="entry name" value="SYNAPTOTAGMIN"/>
    <property type="match status" value="1"/>
</dbReference>
<dbReference type="EMBL" id="CASHTH010004355">
    <property type="protein sequence ID" value="CAI8056460.1"/>
    <property type="molecule type" value="Genomic_DNA"/>
</dbReference>
<dbReference type="PRINTS" id="PR00360">
    <property type="entry name" value="C2DOMAIN"/>
</dbReference>
<feature type="compositionally biased region" description="Basic and acidic residues" evidence="1">
    <location>
        <begin position="322"/>
        <end position="331"/>
    </location>
</feature>
<dbReference type="AlphaFoldDB" id="A0AA35TXT1"/>
<feature type="compositionally biased region" description="Acidic residues" evidence="1">
    <location>
        <begin position="278"/>
        <end position="289"/>
    </location>
</feature>
<dbReference type="PROSITE" id="PS50004">
    <property type="entry name" value="C2"/>
    <property type="match status" value="2"/>
</dbReference>
<dbReference type="SMART" id="SM00239">
    <property type="entry name" value="C2"/>
    <property type="match status" value="2"/>
</dbReference>
<feature type="domain" description="C2" evidence="2">
    <location>
        <begin position="378"/>
        <end position="504"/>
    </location>
</feature>
<keyword evidence="4" id="KW-1185">Reference proteome</keyword>
<dbReference type="InterPro" id="IPR000008">
    <property type="entry name" value="C2_dom"/>
</dbReference>
<feature type="compositionally biased region" description="Basic and acidic residues" evidence="1">
    <location>
        <begin position="206"/>
        <end position="217"/>
    </location>
</feature>
<dbReference type="Pfam" id="PF00168">
    <property type="entry name" value="C2"/>
    <property type="match status" value="2"/>
</dbReference>
<feature type="region of interest" description="Disordered" evidence="1">
    <location>
        <begin position="175"/>
        <end position="301"/>
    </location>
</feature>
<dbReference type="CDD" id="cd00276">
    <property type="entry name" value="C2B_Synaptotagmin"/>
    <property type="match status" value="1"/>
</dbReference>
<comment type="caution">
    <text evidence="3">The sequence shown here is derived from an EMBL/GenBank/DDBJ whole genome shotgun (WGS) entry which is preliminary data.</text>
</comment>
<reference evidence="3" key="1">
    <citation type="submission" date="2023-03" db="EMBL/GenBank/DDBJ databases">
        <authorList>
            <person name="Steffen K."/>
            <person name="Cardenas P."/>
        </authorList>
    </citation>
    <scope>NUCLEOTIDE SEQUENCE</scope>
</reference>
<organism evidence="3 4">
    <name type="scientific">Geodia barretti</name>
    <name type="common">Barrett's horny sponge</name>
    <dbReference type="NCBI Taxonomy" id="519541"/>
    <lineage>
        <taxon>Eukaryota</taxon>
        <taxon>Metazoa</taxon>
        <taxon>Porifera</taxon>
        <taxon>Demospongiae</taxon>
        <taxon>Heteroscleromorpha</taxon>
        <taxon>Tetractinellida</taxon>
        <taxon>Astrophorina</taxon>
        <taxon>Geodiidae</taxon>
        <taxon>Geodia</taxon>
    </lineage>
</organism>
<dbReference type="Gene3D" id="2.60.40.150">
    <property type="entry name" value="C2 domain"/>
    <property type="match status" value="2"/>
</dbReference>
<feature type="region of interest" description="Disordered" evidence="1">
    <location>
        <begin position="675"/>
        <end position="723"/>
    </location>
</feature>
<sequence length="723" mass="81352">SYLSPEKSVDSVDGVVLHRDSKSLGYNPFPVFQFPQAPQKFPTHPALPFKPRQIELRQPQMKFTPGAGTGRVIIPQTDSPFPAPYLQGRGPGMQTPFSEVPIQCQPRTAFQINRGTGSIQVATATTQGRQMSLPAPHMITRGRKRIFSMAGKQTVGGYEGMEDERLQRRKRLMHRARTVGSSPSQQPTIDAEKLRRCQTPDFSLEDTDKLKPREGKKGLALRKCKTPDTIMMRGGSKRDGGGVGEGGTKRFSESPETEGSSSLTASPESKSGGHPEDEREVEGEEEEGGKEERGFRGAASAAEHMSVAKVLSLDSGRRRLGSWRERLRKDPGSPQEGASKSAKIPSHITSSTSAYLLSSGIAAGDTSGAEVTSTTDENPPYIYFSLYFDIQRRALMVNLIKVENLPLKPPNQGSCDPFVMLFLLPNKQEVLQSVVKQRTLNPEFQQVFEFGGILANDLKNQVLVFRVFDHDRFSKNDLMGTVIMPLKDADLYGVLMRRPVDQRKGLLKQFSAGDLLFSLTYSEERRVINGIILKATNLRKADIWGLADPYVKIYMIHESKRMNKWKTEVKKNTLVPIYNESFQFDVSGLDIRNVSLEVWVMDYDWFSRNDKMGVVYVGANSPQEVGRNHWMEIISAPEHQTSHWHTIIPYTDLKQVLPLAKQQLQQRQQQQQELQQQQQQQRQQQHRRQRQRRVQYLQPPPNPAQQQQLPGSDTNTSDASAAP</sequence>
<accession>A0AA35TXT1</accession>
<feature type="domain" description="C2" evidence="2">
    <location>
        <begin position="511"/>
        <end position="645"/>
    </location>
</feature>
<protein>
    <submittedName>
        <fullName evidence="3">Synaptotagmin-3</fullName>
    </submittedName>
</protein>
<feature type="compositionally biased region" description="Polar residues" evidence="1">
    <location>
        <begin position="179"/>
        <end position="188"/>
    </location>
</feature>
<feature type="region of interest" description="Disordered" evidence="1">
    <location>
        <begin position="322"/>
        <end position="345"/>
    </location>
</feature>
<evidence type="ECO:0000256" key="1">
    <source>
        <dbReference type="SAM" id="MobiDB-lite"/>
    </source>
</evidence>
<evidence type="ECO:0000313" key="3">
    <source>
        <dbReference type="EMBL" id="CAI8056460.1"/>
    </source>
</evidence>
<dbReference type="Proteomes" id="UP001174909">
    <property type="component" value="Unassembled WGS sequence"/>
</dbReference>
<feature type="compositionally biased region" description="Polar residues" evidence="1">
    <location>
        <begin position="711"/>
        <end position="723"/>
    </location>
</feature>
<evidence type="ECO:0000259" key="2">
    <source>
        <dbReference type="PROSITE" id="PS50004"/>
    </source>
</evidence>
<feature type="compositionally biased region" description="Basic residues" evidence="1">
    <location>
        <begin position="684"/>
        <end position="693"/>
    </location>
</feature>
<evidence type="ECO:0000313" key="4">
    <source>
        <dbReference type="Proteomes" id="UP001174909"/>
    </source>
</evidence>
<dbReference type="SUPFAM" id="SSF49562">
    <property type="entry name" value="C2 domain (Calcium/lipid-binding domain, CaLB)"/>
    <property type="match status" value="2"/>
</dbReference>
<gene>
    <name evidence="3" type="ORF">GBAR_LOCUS30763</name>
</gene>
<dbReference type="InterPro" id="IPR035892">
    <property type="entry name" value="C2_domain_sf"/>
</dbReference>
<name>A0AA35TXT1_GEOBA</name>
<feature type="non-terminal residue" evidence="3">
    <location>
        <position position="723"/>
    </location>
</feature>
<proteinExistence type="predicted"/>